<dbReference type="EMBL" id="JBDFQZ010000006">
    <property type="protein sequence ID" value="KAK9715107.1"/>
    <property type="molecule type" value="Genomic_DNA"/>
</dbReference>
<dbReference type="PANTHER" id="PTHR34570:SF12">
    <property type="entry name" value="EXPRESSED PROTEIN"/>
    <property type="match status" value="1"/>
</dbReference>
<reference evidence="2" key="1">
    <citation type="submission" date="2024-03" db="EMBL/GenBank/DDBJ databases">
        <title>WGS assembly of Saponaria officinalis var. Norfolk2.</title>
        <authorList>
            <person name="Jenkins J."/>
            <person name="Shu S."/>
            <person name="Grimwood J."/>
            <person name="Barry K."/>
            <person name="Goodstein D."/>
            <person name="Schmutz J."/>
            <person name="Leebens-Mack J."/>
            <person name="Osbourn A."/>
        </authorList>
    </citation>
    <scope>NUCLEOTIDE SEQUENCE [LARGE SCALE GENOMIC DNA]</scope>
    <source>
        <strain evidence="2">JIC</strain>
    </source>
</reference>
<accession>A0AAW1KB19</accession>
<evidence type="ECO:0000313" key="3">
    <source>
        <dbReference type="Proteomes" id="UP001443914"/>
    </source>
</evidence>
<keyword evidence="3" id="KW-1185">Reference proteome</keyword>
<gene>
    <name evidence="2" type="ORF">RND81_06G143900</name>
</gene>
<feature type="compositionally biased region" description="Low complexity" evidence="1">
    <location>
        <begin position="69"/>
        <end position="100"/>
    </location>
</feature>
<protein>
    <submittedName>
        <fullName evidence="2">Uncharacterized protein</fullName>
    </submittedName>
</protein>
<dbReference type="Proteomes" id="UP001443914">
    <property type="component" value="Unassembled WGS sequence"/>
</dbReference>
<proteinExistence type="predicted"/>
<name>A0AAW1KB19_SAPOF</name>
<dbReference type="PANTHER" id="PTHR34570">
    <property type="entry name" value="OS03G0593100 PROTEIN"/>
    <property type="match status" value="1"/>
</dbReference>
<evidence type="ECO:0000313" key="2">
    <source>
        <dbReference type="EMBL" id="KAK9715107.1"/>
    </source>
</evidence>
<sequence>MMSAQSKAEHGVIQSSIGLLQERFRQLQRMKEMRENKQLVTMFSDYKTTNTNNNATSTVTVTPPIFSATSNSNSNNNYLTTTSTNSTGSNNKNNNNNNNNGGECSIRNNENEEDELQIFIPPNYMSNKNRKLSCYSSPSAASSTISLLSSSSSSQLSQSQSNHHKTKLNDVCLSLWPPTADQTVRGSVKEVVNRPSSVSTALNLDDSQHFSDVDTTLHL</sequence>
<evidence type="ECO:0000256" key="1">
    <source>
        <dbReference type="SAM" id="MobiDB-lite"/>
    </source>
</evidence>
<comment type="caution">
    <text evidence="2">The sequence shown here is derived from an EMBL/GenBank/DDBJ whole genome shotgun (WGS) entry which is preliminary data.</text>
</comment>
<dbReference type="AlphaFoldDB" id="A0AAW1KB19"/>
<organism evidence="2 3">
    <name type="scientific">Saponaria officinalis</name>
    <name type="common">Common soapwort</name>
    <name type="synonym">Lychnis saponaria</name>
    <dbReference type="NCBI Taxonomy" id="3572"/>
    <lineage>
        <taxon>Eukaryota</taxon>
        <taxon>Viridiplantae</taxon>
        <taxon>Streptophyta</taxon>
        <taxon>Embryophyta</taxon>
        <taxon>Tracheophyta</taxon>
        <taxon>Spermatophyta</taxon>
        <taxon>Magnoliopsida</taxon>
        <taxon>eudicotyledons</taxon>
        <taxon>Gunneridae</taxon>
        <taxon>Pentapetalae</taxon>
        <taxon>Caryophyllales</taxon>
        <taxon>Caryophyllaceae</taxon>
        <taxon>Caryophylleae</taxon>
        <taxon>Saponaria</taxon>
    </lineage>
</organism>
<feature type="region of interest" description="Disordered" evidence="1">
    <location>
        <begin position="68"/>
        <end position="107"/>
    </location>
</feature>